<feature type="transmembrane region" description="Helical" evidence="10">
    <location>
        <begin position="189"/>
        <end position="216"/>
    </location>
</feature>
<name>A0A510KI80_9FUSO</name>
<evidence type="ECO:0000256" key="2">
    <source>
        <dbReference type="ARBA" id="ARBA00022448"/>
    </source>
</evidence>
<dbReference type="EMBL" id="AP019840">
    <property type="protein sequence ID" value="BBM51390.1"/>
    <property type="molecule type" value="Genomic_DNA"/>
</dbReference>
<feature type="transmembrane region" description="Helical" evidence="10">
    <location>
        <begin position="129"/>
        <end position="146"/>
    </location>
</feature>
<evidence type="ECO:0000256" key="4">
    <source>
        <dbReference type="ARBA" id="ARBA00022538"/>
    </source>
</evidence>
<keyword evidence="3" id="KW-1003">Cell membrane</keyword>
<evidence type="ECO:0000256" key="8">
    <source>
        <dbReference type="ARBA" id="ARBA00023065"/>
    </source>
</evidence>
<feature type="transmembrane region" description="Helical" evidence="10">
    <location>
        <begin position="12"/>
        <end position="35"/>
    </location>
</feature>
<feature type="transmembrane region" description="Helical" evidence="10">
    <location>
        <begin position="47"/>
        <end position="64"/>
    </location>
</feature>
<dbReference type="Pfam" id="PF02386">
    <property type="entry name" value="TrkH"/>
    <property type="match status" value="1"/>
</dbReference>
<feature type="transmembrane region" description="Helical" evidence="10">
    <location>
        <begin position="292"/>
        <end position="325"/>
    </location>
</feature>
<reference evidence="11 12" key="1">
    <citation type="submission" date="2019-07" db="EMBL/GenBank/DDBJ databases">
        <title>Complete Genome Sequence of Leptotrichia trevisanii Strain JMUB3935.</title>
        <authorList>
            <person name="Watanabe S."/>
            <person name="Cui L."/>
        </authorList>
    </citation>
    <scope>NUCLEOTIDE SEQUENCE [LARGE SCALE GENOMIC DNA]</scope>
    <source>
        <strain evidence="11 12">JMUB3935</strain>
    </source>
</reference>
<evidence type="ECO:0000256" key="3">
    <source>
        <dbReference type="ARBA" id="ARBA00022475"/>
    </source>
</evidence>
<dbReference type="PANTHER" id="PTHR32024">
    <property type="entry name" value="TRK SYSTEM POTASSIUM UPTAKE PROTEIN TRKG-RELATED"/>
    <property type="match status" value="1"/>
</dbReference>
<organism evidence="11 12">
    <name type="scientific">Leptotrichia trevisanii</name>
    <dbReference type="NCBI Taxonomy" id="109328"/>
    <lineage>
        <taxon>Bacteria</taxon>
        <taxon>Fusobacteriati</taxon>
        <taxon>Fusobacteriota</taxon>
        <taxon>Fusobacteriia</taxon>
        <taxon>Fusobacteriales</taxon>
        <taxon>Leptotrichiaceae</taxon>
        <taxon>Leptotrichia</taxon>
    </lineage>
</organism>
<feature type="transmembrane region" description="Helical" evidence="10">
    <location>
        <begin position="158"/>
        <end position="177"/>
    </location>
</feature>
<proteinExistence type="predicted"/>
<keyword evidence="7 10" id="KW-1133">Transmembrane helix</keyword>
<feature type="transmembrane region" description="Helical" evidence="10">
    <location>
        <begin position="228"/>
        <end position="247"/>
    </location>
</feature>
<keyword evidence="4" id="KW-0633">Potassium transport</keyword>
<dbReference type="RefSeq" id="WP_146995909.1">
    <property type="nucleotide sequence ID" value="NZ_AP019840.1"/>
</dbReference>
<keyword evidence="6" id="KW-0630">Potassium</keyword>
<dbReference type="InterPro" id="IPR003445">
    <property type="entry name" value="Cat_transpt"/>
</dbReference>
<evidence type="ECO:0000256" key="9">
    <source>
        <dbReference type="ARBA" id="ARBA00023136"/>
    </source>
</evidence>
<comment type="subcellular location">
    <subcellularLocation>
        <location evidence="1">Cell membrane</location>
        <topology evidence="1">Multi-pass membrane protein</topology>
    </subcellularLocation>
</comment>
<dbReference type="Proteomes" id="UP000321378">
    <property type="component" value="Chromosome"/>
</dbReference>
<feature type="transmembrane region" description="Helical" evidence="10">
    <location>
        <begin position="76"/>
        <end position="98"/>
    </location>
</feature>
<keyword evidence="9 10" id="KW-0472">Membrane</keyword>
<keyword evidence="5 10" id="KW-0812">Transmembrane</keyword>
<evidence type="ECO:0000256" key="1">
    <source>
        <dbReference type="ARBA" id="ARBA00004651"/>
    </source>
</evidence>
<gene>
    <name evidence="11" type="ORF">JMUB3935_0357</name>
</gene>
<evidence type="ECO:0000313" key="11">
    <source>
        <dbReference type="EMBL" id="BBM51390.1"/>
    </source>
</evidence>
<dbReference type="STRING" id="1122173.GCA_000482505_01186"/>
<dbReference type="GO" id="GO:0005886">
    <property type="term" value="C:plasma membrane"/>
    <property type="evidence" value="ECO:0007669"/>
    <property type="project" value="UniProtKB-SubCell"/>
</dbReference>
<dbReference type="AlphaFoldDB" id="A0A510KI80"/>
<keyword evidence="2" id="KW-0813">Transport</keyword>
<dbReference type="InterPro" id="IPR004772">
    <property type="entry name" value="TrkH"/>
</dbReference>
<evidence type="ECO:0000256" key="5">
    <source>
        <dbReference type="ARBA" id="ARBA00022692"/>
    </source>
</evidence>
<evidence type="ECO:0000313" key="12">
    <source>
        <dbReference type="Proteomes" id="UP000321378"/>
    </source>
</evidence>
<sequence>MLGKQKEISPYTVILVSFVIIILIGGFLLSLPIAIENGQRTNLLEGMFTATSAICVTGLTVNDVSKVYNLFGKTVIMVLIQLGGIGIITFSTIVVTMISKKVGYFTKKLIQEDINTNTTFEIQKFVKKVLTTVFIIEIIGAAILFLKFIKIFDYKTAAYYAIFHSISAFCNAGFALFSNNLSDFKNSIIINTVIPVLIFLGGIGFAAILNIYQYFLKKDKRLTTTTRIAIKMSIFLIILGTIITFILEYSNNKTLGTLPFFEKIGAAFFQSVTTRTAGFNTISIAELREPTVFLFVVLMFIGASPGSTGGGIKTTTAGLILFGIVTTIKNKEHLEYNKRRISWKIYNKAMVIVFISIMYVAVVLFLLIWLEDIRVIELGFELVSAFGTVGLSRDLTPQLSSISKLLIMITMFVGRVGPLTITLALSRMKNPKGRYVYPKEDILIG</sequence>
<keyword evidence="8" id="KW-0406">Ion transport</keyword>
<feature type="transmembrane region" description="Helical" evidence="10">
    <location>
        <begin position="405"/>
        <end position="425"/>
    </location>
</feature>
<evidence type="ECO:0000256" key="6">
    <source>
        <dbReference type="ARBA" id="ARBA00022958"/>
    </source>
</evidence>
<evidence type="ECO:0000256" key="7">
    <source>
        <dbReference type="ARBA" id="ARBA00022989"/>
    </source>
</evidence>
<evidence type="ECO:0000256" key="10">
    <source>
        <dbReference type="SAM" id="Phobius"/>
    </source>
</evidence>
<dbReference type="NCBIfam" id="TIGR00933">
    <property type="entry name" value="2a38"/>
    <property type="match status" value="1"/>
</dbReference>
<dbReference type="PANTHER" id="PTHR32024:SF1">
    <property type="entry name" value="KTR SYSTEM POTASSIUM UPTAKE PROTEIN B"/>
    <property type="match status" value="1"/>
</dbReference>
<feature type="transmembrane region" description="Helical" evidence="10">
    <location>
        <begin position="345"/>
        <end position="370"/>
    </location>
</feature>
<dbReference type="GO" id="GO:0015379">
    <property type="term" value="F:potassium:chloride symporter activity"/>
    <property type="evidence" value="ECO:0007669"/>
    <property type="project" value="InterPro"/>
</dbReference>
<protein>
    <submittedName>
        <fullName evidence="11">Trk-type K+ transport systems, membrane component</fullName>
    </submittedName>
</protein>
<accession>A0A510KI80</accession>